<dbReference type="EMBL" id="LUCM01011736">
    <property type="protein sequence ID" value="KAA0183535.1"/>
    <property type="molecule type" value="Genomic_DNA"/>
</dbReference>
<comment type="caution">
    <text evidence="1">The sequence shown here is derived from an EMBL/GenBank/DDBJ whole genome shotgun (WGS) entry which is preliminary data.</text>
</comment>
<accession>A0A8E0VEN3</accession>
<sequence>MGQQYSAVYRHVSRTVDKRLAELNISRLSISPRNLYQLRRRSYAVVLRNLQISRTPTELRELRGKRISADWFTPEETRTINRIVTILIIRCQRRSNQWRINLGLPTLPDSWAPSRTPPFVTSPTLLAQPASITNLESIDHEEGEIHDKAGMFHSTGATILADLPEISGGLVFLSLRAA</sequence>
<protein>
    <submittedName>
        <fullName evidence="1">Uncharacterized protein</fullName>
    </submittedName>
</protein>
<reference evidence="1" key="1">
    <citation type="submission" date="2019-05" db="EMBL/GenBank/DDBJ databases">
        <title>Annotation for the trematode Fasciolopsis buski.</title>
        <authorList>
            <person name="Choi Y.-J."/>
        </authorList>
    </citation>
    <scope>NUCLEOTIDE SEQUENCE</scope>
    <source>
        <strain evidence="1">HT</strain>
        <tissue evidence="1">Whole worm</tissue>
    </source>
</reference>
<evidence type="ECO:0000313" key="1">
    <source>
        <dbReference type="EMBL" id="KAA0183535.1"/>
    </source>
</evidence>
<dbReference type="Proteomes" id="UP000728185">
    <property type="component" value="Unassembled WGS sequence"/>
</dbReference>
<proteinExistence type="predicted"/>
<dbReference type="AlphaFoldDB" id="A0A8E0VEN3"/>
<dbReference type="OrthoDB" id="10493458at2759"/>
<name>A0A8E0VEN3_9TREM</name>
<keyword evidence="2" id="KW-1185">Reference proteome</keyword>
<gene>
    <name evidence="1" type="ORF">FBUS_04811</name>
</gene>
<organism evidence="1 2">
    <name type="scientific">Fasciolopsis buskii</name>
    <dbReference type="NCBI Taxonomy" id="27845"/>
    <lineage>
        <taxon>Eukaryota</taxon>
        <taxon>Metazoa</taxon>
        <taxon>Spiralia</taxon>
        <taxon>Lophotrochozoa</taxon>
        <taxon>Platyhelminthes</taxon>
        <taxon>Trematoda</taxon>
        <taxon>Digenea</taxon>
        <taxon>Plagiorchiida</taxon>
        <taxon>Echinostomata</taxon>
        <taxon>Echinostomatoidea</taxon>
        <taxon>Fasciolidae</taxon>
        <taxon>Fasciolopsis</taxon>
    </lineage>
</organism>
<evidence type="ECO:0000313" key="2">
    <source>
        <dbReference type="Proteomes" id="UP000728185"/>
    </source>
</evidence>